<dbReference type="InterPro" id="IPR020846">
    <property type="entry name" value="MFS_dom"/>
</dbReference>
<feature type="transmembrane region" description="Helical" evidence="7">
    <location>
        <begin position="264"/>
        <end position="282"/>
    </location>
</feature>
<dbReference type="Pfam" id="PF07690">
    <property type="entry name" value="MFS_1"/>
    <property type="match status" value="1"/>
</dbReference>
<keyword evidence="2" id="KW-0813">Transport</keyword>
<feature type="transmembrane region" description="Helical" evidence="7">
    <location>
        <begin position="617"/>
        <end position="636"/>
    </location>
</feature>
<feature type="region of interest" description="Disordered" evidence="6">
    <location>
        <begin position="46"/>
        <end position="85"/>
    </location>
</feature>
<accession>A0A4U6XHM2</accession>
<dbReference type="CDD" id="cd17330">
    <property type="entry name" value="MFS_SLC46_TetA_like"/>
    <property type="match status" value="1"/>
</dbReference>
<keyword evidence="5 7" id="KW-0472">Membrane</keyword>
<keyword evidence="10" id="KW-1185">Reference proteome</keyword>
<feature type="transmembrane region" description="Helical" evidence="7">
    <location>
        <begin position="302"/>
        <end position="322"/>
    </location>
</feature>
<dbReference type="GO" id="GO:0022857">
    <property type="term" value="F:transmembrane transporter activity"/>
    <property type="evidence" value="ECO:0007669"/>
    <property type="project" value="InterPro"/>
</dbReference>
<proteinExistence type="predicted"/>
<feature type="domain" description="Major facilitator superfamily (MFS) profile" evidence="8">
    <location>
        <begin position="263"/>
        <end position="740"/>
    </location>
</feature>
<dbReference type="InterPro" id="IPR011701">
    <property type="entry name" value="MFS"/>
</dbReference>
<sequence>MPSVWKPHFPVLPHHLSLHLFADACVPHCVAALKAGGGLGTVGVSRIRRHERTEKEREKTRRGKKKGDTTSPARHMHSSHHNQLNPRHITTLPLTFIHIPPAHSPAVLPACICPSFFASSPHTLLPHLGNPPGPLCKRSGTRSEGRYRPRIHVQEALFTSPLLLFPLVSAFLSFFIAIPPLKTDDCSPCVPLPSHTSHAAGQETRNVLKPTRIPTFHSSSFLRSSRNLVECICRIVRLESSRETMALTMQKRPRNPDDFPTTQLFLLAIVRLAEPIALTSIFPYAWPLVKRFEIGNAEDASFYAGLLISSFSLAEALMGMYWGGLSDRIGRKPVLLLGCIGTMFSMVMVGFAHNIWIALAGRAIGGLLNGNIGVIQTMVGELVTKPEHEPRAFSVMPFVWSIGTIIGPFIGGTFSDPHEAFPSLFPTGGLFYRYPYLLPNLVCAALLFVSIILGYFLLEETHPDMQPRVLLPDDTYASEETPLLETSDAMKRPVVDLRDDNYGTVRGRSARASEKKVDQPYNIYTKPIMSLILALCIFTYHSMTYDHLLPIFFEDDRAIANPMSILTSSTSPFYTPGGLGISLRAVGMIMAVNGVIALFVQAVIFPFAAEKLGVYRLFIMVTVLHPIAYVMVPSLLLLPESLLYAGIYFCLAVRNVLSIILYPLLLILIKEATPTPKALGKVNGLAASAAAGFRMIAPPVAGWLYTFGSKVDCTALAWYGSAVVAVIGAIQCFSVKRERKYEVCEEEEAQPCLRKKESRVTITETFSDDE</sequence>
<feature type="transmembrane region" description="Helical" evidence="7">
    <location>
        <begin position="523"/>
        <end position="543"/>
    </location>
</feature>
<evidence type="ECO:0000256" key="7">
    <source>
        <dbReference type="SAM" id="Phobius"/>
    </source>
</evidence>
<evidence type="ECO:0000256" key="5">
    <source>
        <dbReference type="ARBA" id="ARBA00023136"/>
    </source>
</evidence>
<dbReference type="EMBL" id="PJEX01000099">
    <property type="protein sequence ID" value="TKW55420.1"/>
    <property type="molecule type" value="Genomic_DNA"/>
</dbReference>
<feature type="transmembrane region" description="Helical" evidence="7">
    <location>
        <begin position="434"/>
        <end position="458"/>
    </location>
</feature>
<evidence type="ECO:0000256" key="4">
    <source>
        <dbReference type="ARBA" id="ARBA00022989"/>
    </source>
</evidence>
<evidence type="ECO:0000313" key="9">
    <source>
        <dbReference type="EMBL" id="TKW55420.1"/>
    </source>
</evidence>
<dbReference type="OrthoDB" id="10262656at2759"/>
<feature type="transmembrane region" description="Helical" evidence="7">
    <location>
        <begin position="395"/>
        <end position="414"/>
    </location>
</feature>
<evidence type="ECO:0000259" key="8">
    <source>
        <dbReference type="PROSITE" id="PS50850"/>
    </source>
</evidence>
<feature type="transmembrane region" description="Helical" evidence="7">
    <location>
        <begin position="334"/>
        <end position="357"/>
    </location>
</feature>
<feature type="transmembrane region" description="Helical" evidence="7">
    <location>
        <begin position="678"/>
        <end position="696"/>
    </location>
</feature>
<dbReference type="Proteomes" id="UP000310108">
    <property type="component" value="Unassembled WGS sequence"/>
</dbReference>
<protein>
    <submittedName>
        <fullName evidence="9">Putative membrane protein</fullName>
    </submittedName>
</protein>
<dbReference type="PROSITE" id="PS50850">
    <property type="entry name" value="MFS"/>
    <property type="match status" value="1"/>
</dbReference>
<keyword evidence="4 7" id="KW-1133">Transmembrane helix</keyword>
<gene>
    <name evidence="9" type="primary">YCR023C</name>
    <name evidence="9" type="ORF">CTA1_9499</name>
</gene>
<evidence type="ECO:0000256" key="1">
    <source>
        <dbReference type="ARBA" id="ARBA00004141"/>
    </source>
</evidence>
<dbReference type="PANTHER" id="PTHR23504">
    <property type="entry name" value="MAJOR FACILITATOR SUPERFAMILY DOMAIN-CONTAINING PROTEIN 10"/>
    <property type="match status" value="1"/>
</dbReference>
<dbReference type="PANTHER" id="PTHR23504:SF2">
    <property type="entry name" value="TRANSPORTER, PUTATIVE (AFU_ORTHOLOGUE AFUA_8G04150)-RELATED"/>
    <property type="match status" value="1"/>
</dbReference>
<feature type="transmembrane region" description="Helical" evidence="7">
    <location>
        <begin position="716"/>
        <end position="735"/>
    </location>
</feature>
<dbReference type="GO" id="GO:0016020">
    <property type="term" value="C:membrane"/>
    <property type="evidence" value="ECO:0007669"/>
    <property type="project" value="UniProtKB-SubCell"/>
</dbReference>
<feature type="transmembrane region" description="Helical" evidence="7">
    <location>
        <begin position="581"/>
        <end position="605"/>
    </location>
</feature>
<evidence type="ECO:0000256" key="2">
    <source>
        <dbReference type="ARBA" id="ARBA00022448"/>
    </source>
</evidence>
<dbReference type="SUPFAM" id="SSF103473">
    <property type="entry name" value="MFS general substrate transporter"/>
    <property type="match status" value="1"/>
</dbReference>
<comment type="caution">
    <text evidence="9">The sequence shown here is derived from an EMBL/GenBank/DDBJ whole genome shotgun (WGS) entry which is preliminary data.</text>
</comment>
<feature type="transmembrane region" description="Helical" evidence="7">
    <location>
        <begin position="156"/>
        <end position="178"/>
    </location>
</feature>
<name>A0A4U6XHM2_9PEZI</name>
<dbReference type="Gene3D" id="1.20.1250.20">
    <property type="entry name" value="MFS general substrate transporter like domains"/>
    <property type="match status" value="1"/>
</dbReference>
<reference evidence="9 10" key="1">
    <citation type="journal article" date="2019" name="PLoS ONE">
        <title>Comparative genome analysis indicates high evolutionary potential of pathogenicity genes in Colletotrichum tanaceti.</title>
        <authorList>
            <person name="Lelwala R.V."/>
            <person name="Korhonen P.K."/>
            <person name="Young N.D."/>
            <person name="Scott J.B."/>
            <person name="Ades P.A."/>
            <person name="Gasser R.B."/>
            <person name="Taylor P.W.J."/>
        </authorList>
    </citation>
    <scope>NUCLEOTIDE SEQUENCE [LARGE SCALE GENOMIC DNA]</scope>
    <source>
        <strain evidence="9">BRIP57314</strain>
    </source>
</reference>
<evidence type="ECO:0000256" key="3">
    <source>
        <dbReference type="ARBA" id="ARBA00022692"/>
    </source>
</evidence>
<feature type="transmembrane region" description="Helical" evidence="7">
    <location>
        <begin position="642"/>
        <end position="666"/>
    </location>
</feature>
<dbReference type="AlphaFoldDB" id="A0A4U6XHM2"/>
<organism evidence="9 10">
    <name type="scientific">Colletotrichum tanaceti</name>
    <dbReference type="NCBI Taxonomy" id="1306861"/>
    <lineage>
        <taxon>Eukaryota</taxon>
        <taxon>Fungi</taxon>
        <taxon>Dikarya</taxon>
        <taxon>Ascomycota</taxon>
        <taxon>Pezizomycotina</taxon>
        <taxon>Sordariomycetes</taxon>
        <taxon>Hypocreomycetidae</taxon>
        <taxon>Glomerellales</taxon>
        <taxon>Glomerellaceae</taxon>
        <taxon>Colletotrichum</taxon>
        <taxon>Colletotrichum destructivum species complex</taxon>
    </lineage>
</organism>
<evidence type="ECO:0000313" key="10">
    <source>
        <dbReference type="Proteomes" id="UP000310108"/>
    </source>
</evidence>
<comment type="subcellular location">
    <subcellularLocation>
        <location evidence="1">Membrane</location>
        <topology evidence="1">Multi-pass membrane protein</topology>
    </subcellularLocation>
</comment>
<dbReference type="InterPro" id="IPR036259">
    <property type="entry name" value="MFS_trans_sf"/>
</dbReference>
<keyword evidence="3 7" id="KW-0812">Transmembrane</keyword>
<evidence type="ECO:0000256" key="6">
    <source>
        <dbReference type="SAM" id="MobiDB-lite"/>
    </source>
</evidence>